<keyword evidence="2" id="KW-0812">Transmembrane</keyword>
<comment type="caution">
    <text evidence="3">The sequence shown here is derived from an EMBL/GenBank/DDBJ whole genome shotgun (WGS) entry which is preliminary data.</text>
</comment>
<keyword evidence="4" id="KW-1185">Reference proteome</keyword>
<dbReference type="OrthoDB" id="5381672at2759"/>
<proteinExistence type="predicted"/>
<evidence type="ECO:0000256" key="1">
    <source>
        <dbReference type="SAM" id="MobiDB-lite"/>
    </source>
</evidence>
<keyword evidence="2" id="KW-1133">Transmembrane helix</keyword>
<dbReference type="EMBL" id="SWKV01000139">
    <property type="protein sequence ID" value="KAF3031518.1"/>
    <property type="molecule type" value="Genomic_DNA"/>
</dbReference>
<evidence type="ECO:0000313" key="4">
    <source>
        <dbReference type="Proteomes" id="UP000758155"/>
    </source>
</evidence>
<dbReference type="Proteomes" id="UP000758155">
    <property type="component" value="Unassembled WGS sequence"/>
</dbReference>
<feature type="transmembrane region" description="Helical" evidence="2">
    <location>
        <begin position="85"/>
        <end position="110"/>
    </location>
</feature>
<evidence type="ECO:0000313" key="3">
    <source>
        <dbReference type="EMBL" id="KAF3031518.1"/>
    </source>
</evidence>
<name>A0A9P4WG99_9PLEO</name>
<feature type="region of interest" description="Disordered" evidence="1">
    <location>
        <begin position="1"/>
        <end position="21"/>
    </location>
</feature>
<reference evidence="3" key="1">
    <citation type="submission" date="2019-04" db="EMBL/GenBank/DDBJ databases">
        <title>Sequencing of skin fungus with MAO and IRED activity.</title>
        <authorList>
            <person name="Marsaioli A.J."/>
            <person name="Bonatto J.M.C."/>
            <person name="Reis Junior O."/>
        </authorList>
    </citation>
    <scope>NUCLEOTIDE SEQUENCE</scope>
    <source>
        <strain evidence="3">28M1</strain>
    </source>
</reference>
<evidence type="ECO:0000256" key="2">
    <source>
        <dbReference type="SAM" id="Phobius"/>
    </source>
</evidence>
<sequence length="713" mass="78428">MNPGHNRFMQPQAPPLRTKKPKSVLRTHKSAFFLIAFYVAIILTSWIVTARLSFRPLTKPSWTYAPGISYKDYKLMQAWARAIPILNAVAAVLAVPIISSVIAQATVVFAQKRHPGQQMSVRQLFTLADRSWGNLGTVLKALWWDEPGHARVNWYLIACTGLVVLGAVQFPLYQLLAPWKEITVTTCVDTSYINYVLGKRTCDFDYRKSTELGYTQIGIDLEPAQIAIVPQRYILPRLRNDLANLRDDQAQSHVWSDPLSGGDTNIGDEGPHGFIAALPRGATTGVLREHIMRLNSTVSCTSLDVSEFPANCSGENPFQASLEYRGYFELGNVHNGDSFGPLLEKWPIIGSSPDEYQFHDYMGLDWTGGSREGDYVPSEEDTKLGGASPVPDSRTWRDDPYAPETYTNMSGPLITSVLALFGPASWLNGLANLTSARDEDRNTLDTLNSDQPAVLSSLCDALPFRHFTFSPLGDTYGHEDCGNSMLRLMMTYSDHMSRWSQNTTAESRLSAAMLLANQAALTSHAQGILPWQRDTGREIYTAPGIKVRKPDVSLPSLIILSVIVGVQILGLLWLGCWIFMWPTWTRTLNAMAIARVAASIDRSLLPPLGIVGQNDWEKLAHVDGLIGVELHEVATEQLRGTGTVLSENATDEDIEMRALSVASTVGKMPASEAVPASAGRRAIVSLGLGGPGLISKKWGKQDQSVSSRDHTYA</sequence>
<protein>
    <submittedName>
        <fullName evidence="3">Uncharacterized protein</fullName>
    </submittedName>
</protein>
<dbReference type="AlphaFoldDB" id="A0A9P4WG99"/>
<feature type="transmembrane region" description="Helical" evidence="2">
    <location>
        <begin position="557"/>
        <end position="581"/>
    </location>
</feature>
<organism evidence="3 4">
    <name type="scientific">Didymella heteroderae</name>
    <dbReference type="NCBI Taxonomy" id="1769908"/>
    <lineage>
        <taxon>Eukaryota</taxon>
        <taxon>Fungi</taxon>
        <taxon>Dikarya</taxon>
        <taxon>Ascomycota</taxon>
        <taxon>Pezizomycotina</taxon>
        <taxon>Dothideomycetes</taxon>
        <taxon>Pleosporomycetidae</taxon>
        <taxon>Pleosporales</taxon>
        <taxon>Pleosporineae</taxon>
        <taxon>Didymellaceae</taxon>
        <taxon>Didymella</taxon>
    </lineage>
</organism>
<gene>
    <name evidence="3" type="ORF">E8E12_000544</name>
</gene>
<feature type="region of interest" description="Disordered" evidence="1">
    <location>
        <begin position="372"/>
        <end position="397"/>
    </location>
</feature>
<feature type="transmembrane region" description="Helical" evidence="2">
    <location>
        <begin position="152"/>
        <end position="173"/>
    </location>
</feature>
<keyword evidence="2" id="KW-0472">Membrane</keyword>
<accession>A0A9P4WG99</accession>
<feature type="transmembrane region" description="Helical" evidence="2">
    <location>
        <begin position="31"/>
        <end position="54"/>
    </location>
</feature>